<feature type="region of interest" description="Disordered" evidence="6">
    <location>
        <begin position="276"/>
        <end position="317"/>
    </location>
</feature>
<evidence type="ECO:0000256" key="6">
    <source>
        <dbReference type="SAM" id="MobiDB-lite"/>
    </source>
</evidence>
<protein>
    <recommendedName>
        <fullName evidence="4">Cytochrome c oxidase subunit 6B1</fullName>
    </recommendedName>
    <alternativeName>
        <fullName evidence="5">Cytochrome c oxidase subunit VIb isoform 1</fullName>
    </alternativeName>
</protein>
<organism evidence="8">
    <name type="scientific">Oppiella nova</name>
    <dbReference type="NCBI Taxonomy" id="334625"/>
    <lineage>
        <taxon>Eukaryota</taxon>
        <taxon>Metazoa</taxon>
        <taxon>Ecdysozoa</taxon>
        <taxon>Arthropoda</taxon>
        <taxon>Chelicerata</taxon>
        <taxon>Arachnida</taxon>
        <taxon>Acari</taxon>
        <taxon>Acariformes</taxon>
        <taxon>Sarcoptiformes</taxon>
        <taxon>Oribatida</taxon>
        <taxon>Brachypylina</taxon>
        <taxon>Oppioidea</taxon>
        <taxon>Oppiidae</taxon>
        <taxon>Oppiella</taxon>
    </lineage>
</organism>
<keyword evidence="2" id="KW-0496">Mitochondrion</keyword>
<accession>A0A7R9QQF2</accession>
<dbReference type="SMART" id="SM00165">
    <property type="entry name" value="UBA"/>
    <property type="match status" value="2"/>
</dbReference>
<evidence type="ECO:0000313" key="8">
    <source>
        <dbReference type="EMBL" id="CAD7654070.1"/>
    </source>
</evidence>
<dbReference type="InterPro" id="IPR009060">
    <property type="entry name" value="UBA-like_sf"/>
</dbReference>
<proteinExistence type="predicted"/>
<dbReference type="GO" id="GO:0005739">
    <property type="term" value="C:mitochondrion"/>
    <property type="evidence" value="ECO:0007669"/>
    <property type="project" value="UniProtKB-SubCell"/>
</dbReference>
<dbReference type="GO" id="GO:0045277">
    <property type="term" value="C:respiratory chain complex IV"/>
    <property type="evidence" value="ECO:0007669"/>
    <property type="project" value="InterPro"/>
</dbReference>
<dbReference type="SUPFAM" id="SSF47694">
    <property type="entry name" value="Cytochrome c oxidase subunit h"/>
    <property type="match status" value="1"/>
</dbReference>
<feature type="compositionally biased region" description="Polar residues" evidence="6">
    <location>
        <begin position="135"/>
        <end position="153"/>
    </location>
</feature>
<evidence type="ECO:0000259" key="7">
    <source>
        <dbReference type="PROSITE" id="PS50030"/>
    </source>
</evidence>
<dbReference type="PROSITE" id="PS50030">
    <property type="entry name" value="UBA"/>
    <property type="match status" value="2"/>
</dbReference>
<dbReference type="PANTHER" id="PTHR11387">
    <property type="entry name" value="CYTOCHROME C OXIDASE SUBUNIT 6B"/>
    <property type="match status" value="1"/>
</dbReference>
<evidence type="ECO:0000256" key="2">
    <source>
        <dbReference type="ARBA" id="ARBA00023128"/>
    </source>
</evidence>
<evidence type="ECO:0000313" key="9">
    <source>
        <dbReference type="Proteomes" id="UP000728032"/>
    </source>
</evidence>
<evidence type="ECO:0000256" key="3">
    <source>
        <dbReference type="ARBA" id="ARBA00023157"/>
    </source>
</evidence>
<evidence type="ECO:0000256" key="5">
    <source>
        <dbReference type="ARBA" id="ARBA00042114"/>
    </source>
</evidence>
<dbReference type="Proteomes" id="UP000728032">
    <property type="component" value="Unassembled WGS sequence"/>
</dbReference>
<dbReference type="CDD" id="cd00926">
    <property type="entry name" value="Cyt_c_Oxidase_VIb"/>
    <property type="match status" value="1"/>
</dbReference>
<dbReference type="InterPro" id="IPR042575">
    <property type="entry name" value="UBAP1_C"/>
</dbReference>
<comment type="subcellular location">
    <subcellularLocation>
        <location evidence="1">Mitochondrion</location>
    </subcellularLocation>
</comment>
<dbReference type="SUPFAM" id="SSF46934">
    <property type="entry name" value="UBA-like"/>
    <property type="match status" value="2"/>
</dbReference>
<dbReference type="FunFam" id="1.10.10.140:FF:000001">
    <property type="entry name" value="Cytochrome c oxidase subunit 6B1"/>
    <property type="match status" value="1"/>
</dbReference>
<dbReference type="InterPro" id="IPR036549">
    <property type="entry name" value="CX6/COA6-like_sf"/>
</dbReference>
<dbReference type="Gene3D" id="1.10.10.140">
    <property type="entry name" value="Cytochrome c oxidase, subunit VIb"/>
    <property type="match status" value="1"/>
</dbReference>
<dbReference type="EMBL" id="OC922289">
    <property type="protein sequence ID" value="CAD7654070.1"/>
    <property type="molecule type" value="Genomic_DNA"/>
</dbReference>
<dbReference type="Pfam" id="PF02297">
    <property type="entry name" value="COX6B"/>
    <property type="match status" value="1"/>
</dbReference>
<dbReference type="PROSITE" id="PS51808">
    <property type="entry name" value="CHCH"/>
    <property type="match status" value="1"/>
</dbReference>
<dbReference type="InterPro" id="IPR003213">
    <property type="entry name" value="Cyt_c_oxidase_su6B"/>
</dbReference>
<dbReference type="CDD" id="cd14316">
    <property type="entry name" value="UBA2_UBAP1_like"/>
    <property type="match status" value="1"/>
</dbReference>
<keyword evidence="3" id="KW-1015">Disulfide bond</keyword>
<feature type="region of interest" description="Disordered" evidence="6">
    <location>
        <begin position="135"/>
        <end position="167"/>
    </location>
</feature>
<gene>
    <name evidence="8" type="ORF">ONB1V03_LOCUS10720</name>
</gene>
<dbReference type="AlphaFoldDB" id="A0A7R9QQF2"/>
<dbReference type="OrthoDB" id="2018023at2759"/>
<sequence>MSEKIELKTAPYDPRFPNQNQTRNCYQNYLDYHRCQKVKGDKYEPCQWFKWAYTELCPKAWTEKWDDQRDNVGVYVEDIPMRLSERYRPLDVSAYTQEETLIPDVFDQHYRFSAELYALEVFEFRDKQKRKQLSQSMSNLDLKSDNNRNSLKSQTDDKNEVKKSIRLNPGEILKPSNCIENNEDNCQQRVPALHNMNGVNLMSTYGPQHQHQQPIVQQPLACVSAPHSGQPFNSSHWTTASIYHNSCDLGATSSNTSYTSITANHLSDSQHNLLRSSKSASDLPTLVNSEESVRTTRRQRSHTPPCAPSKPKQNVNEKQTLILNDPYEELSQYSKDFVNSIGSMGFERSRVARAVKHMDNDHKKVIDFLLQVQTLEETGYDCCEAEIALHMNSYQISDAKKFLESLRQLSEVGLDKRDVIKALVTCNNDRDKALDVLLNTQ</sequence>
<dbReference type="InterPro" id="IPR048280">
    <property type="entry name" value="COX6B-like"/>
</dbReference>
<feature type="compositionally biased region" description="Basic and acidic residues" evidence="6">
    <location>
        <begin position="154"/>
        <end position="163"/>
    </location>
</feature>
<evidence type="ECO:0000256" key="4">
    <source>
        <dbReference type="ARBA" id="ARBA00040060"/>
    </source>
</evidence>
<dbReference type="InterPro" id="IPR015940">
    <property type="entry name" value="UBA"/>
</dbReference>
<feature type="domain" description="UBA" evidence="7">
    <location>
        <begin position="396"/>
        <end position="440"/>
    </location>
</feature>
<dbReference type="Gene3D" id="1.20.120.1920">
    <property type="entry name" value="UBAP1 SOUBA domain"/>
    <property type="match status" value="1"/>
</dbReference>
<reference evidence="8" key="1">
    <citation type="submission" date="2020-11" db="EMBL/GenBank/DDBJ databases">
        <authorList>
            <person name="Tran Van P."/>
        </authorList>
    </citation>
    <scope>NUCLEOTIDE SEQUENCE</scope>
</reference>
<name>A0A7R9QQF2_9ACAR</name>
<dbReference type="EMBL" id="CAJPVJ010007464">
    <property type="protein sequence ID" value="CAG2171257.1"/>
    <property type="molecule type" value="Genomic_DNA"/>
</dbReference>
<feature type="compositionally biased region" description="Polar residues" evidence="6">
    <location>
        <begin position="276"/>
        <end position="290"/>
    </location>
</feature>
<keyword evidence="9" id="KW-1185">Reference proteome</keyword>
<feature type="domain" description="UBA" evidence="7">
    <location>
        <begin position="332"/>
        <end position="372"/>
    </location>
</feature>
<evidence type="ECO:0000256" key="1">
    <source>
        <dbReference type="ARBA" id="ARBA00004173"/>
    </source>
</evidence>